<evidence type="ECO:0000313" key="1">
    <source>
        <dbReference type="EMBL" id="MEO3940892.1"/>
    </source>
</evidence>
<proteinExistence type="predicted"/>
<dbReference type="EMBL" id="JBBMFV010000004">
    <property type="protein sequence ID" value="MEO3940892.1"/>
    <property type="molecule type" value="Genomic_DNA"/>
</dbReference>
<accession>A0ABV0GQW5</accession>
<comment type="caution">
    <text evidence="1">The sequence shown here is derived from an EMBL/GenBank/DDBJ whole genome shotgun (WGS) entry which is preliminary data.</text>
</comment>
<dbReference type="Proteomes" id="UP001448614">
    <property type="component" value="Unassembled WGS sequence"/>
</dbReference>
<keyword evidence="2" id="KW-1185">Reference proteome</keyword>
<evidence type="ECO:0000313" key="2">
    <source>
        <dbReference type="Proteomes" id="UP001448614"/>
    </source>
</evidence>
<reference evidence="1 2" key="1">
    <citation type="journal article" date="2024" name="Appl. Microbiol. Biotechnol.">
        <title>Biosynthetic gene clusters with biotechnological applications in novel Antarctic isolates from Actinomycetota.</title>
        <authorList>
            <person name="Bruna P."/>
            <person name="Nunez-Montero K."/>
            <person name="Contreras M.J."/>
            <person name="Leal K."/>
            <person name="Garcia M."/>
            <person name="Abanto M."/>
            <person name="Barrientos L."/>
        </authorList>
    </citation>
    <scope>NUCLEOTIDE SEQUENCE [LARGE SCALE GENOMIC DNA]</scope>
    <source>
        <strain evidence="1 2">Se16.17</strain>
    </source>
</reference>
<dbReference type="RefSeq" id="WP_035760789.1">
    <property type="nucleotide sequence ID" value="NZ_JBBMFV010000004.1"/>
</dbReference>
<sequence length="255" mass="28530">MVVRSVSDGDALAAELLLGSRWAPITNRLSFINLPLEDAAGIWREWEESRDYEGKEGVVTSAHHGGLEDLLGALLPLGSVTRVLFLETANPNWTLAVENSSRSPDLHSVLTVQYGQKRKIRSVIVTEIPHTLEKKTRQDQYRGCYGARKLQVVGPGGFARTVAVINEDKWVFISNGDPFDFENTAAYGRPRKAERFTHEMLVDYCRHLGLDPFNEGFYVPNGRAILVESIVSYPVKEYTLAEARAGNEDRDVPRT</sequence>
<protein>
    <submittedName>
        <fullName evidence="1">Uncharacterized protein</fullName>
    </submittedName>
</protein>
<organism evidence="1 2">
    <name type="scientific">Paenarthrobacter nicotinovorans</name>
    <name type="common">Arthrobacter nicotinovorans</name>
    <dbReference type="NCBI Taxonomy" id="29320"/>
    <lineage>
        <taxon>Bacteria</taxon>
        <taxon>Bacillati</taxon>
        <taxon>Actinomycetota</taxon>
        <taxon>Actinomycetes</taxon>
        <taxon>Micrococcales</taxon>
        <taxon>Micrococcaceae</taxon>
        <taxon>Paenarthrobacter</taxon>
    </lineage>
</organism>
<name>A0ABV0GQW5_PAENI</name>
<gene>
    <name evidence="1" type="ORF">V3C41_07415</name>
</gene>